<comment type="caution">
    <text evidence="2">The sequence shown here is derived from an EMBL/GenBank/DDBJ whole genome shotgun (WGS) entry which is preliminary data.</text>
</comment>
<organism evidence="2 3">
    <name type="scientific">Scophthalmus maximus</name>
    <name type="common">Turbot</name>
    <name type="synonym">Psetta maxima</name>
    <dbReference type="NCBI Taxonomy" id="52904"/>
    <lineage>
        <taxon>Eukaryota</taxon>
        <taxon>Metazoa</taxon>
        <taxon>Chordata</taxon>
        <taxon>Craniata</taxon>
        <taxon>Vertebrata</taxon>
        <taxon>Euteleostomi</taxon>
        <taxon>Actinopterygii</taxon>
        <taxon>Neopterygii</taxon>
        <taxon>Teleostei</taxon>
        <taxon>Neoteleostei</taxon>
        <taxon>Acanthomorphata</taxon>
        <taxon>Carangaria</taxon>
        <taxon>Pleuronectiformes</taxon>
        <taxon>Pleuronectoidei</taxon>
        <taxon>Scophthalmidae</taxon>
        <taxon>Scophthalmus</taxon>
    </lineage>
</organism>
<evidence type="ECO:0000313" key="3">
    <source>
        <dbReference type="Proteomes" id="UP000438429"/>
    </source>
</evidence>
<feature type="compositionally biased region" description="Basic and acidic residues" evidence="1">
    <location>
        <begin position="54"/>
        <end position="74"/>
    </location>
</feature>
<proteinExistence type="predicted"/>
<name>A0A6A4S8H8_SCOMX</name>
<feature type="compositionally biased region" description="Basic and acidic residues" evidence="1">
    <location>
        <begin position="19"/>
        <end position="36"/>
    </location>
</feature>
<protein>
    <submittedName>
        <fullName evidence="2">Uncharacterized protein</fullName>
    </submittedName>
</protein>
<evidence type="ECO:0000313" key="2">
    <source>
        <dbReference type="EMBL" id="KAF0027452.1"/>
    </source>
</evidence>
<reference evidence="2 3" key="1">
    <citation type="submission" date="2019-06" db="EMBL/GenBank/DDBJ databases">
        <title>Draft genomes of female and male turbot (Scophthalmus maximus).</title>
        <authorList>
            <person name="Xu H."/>
            <person name="Xu X.-W."/>
            <person name="Shao C."/>
            <person name="Chen S."/>
        </authorList>
    </citation>
    <scope>NUCLEOTIDE SEQUENCE [LARGE SCALE GENOMIC DNA]</scope>
    <source>
        <strain evidence="2">Ysfricsl-2016a</strain>
        <tissue evidence="2">Blood</tissue>
    </source>
</reference>
<accession>A0A6A4S8H8</accession>
<sequence>MAPFFLPDSARNVLPATLKGKDDAGKKSKGNDESRHIVLVSHGSTFRRTHARTHAGDKMKAKNRDQSLSDSRELDGSYDQLTGEWTGVRMLHGCLHKKRKKKKKMMIMICKAENPQGARSTYKLEWRLKCRRLFAIHLTPPYEQ</sequence>
<dbReference type="EMBL" id="VEVO01000018">
    <property type="protein sequence ID" value="KAF0027452.1"/>
    <property type="molecule type" value="Genomic_DNA"/>
</dbReference>
<feature type="region of interest" description="Disordered" evidence="1">
    <location>
        <begin position="17"/>
        <end position="74"/>
    </location>
</feature>
<evidence type="ECO:0000256" key="1">
    <source>
        <dbReference type="SAM" id="MobiDB-lite"/>
    </source>
</evidence>
<dbReference type="AlphaFoldDB" id="A0A6A4S8H8"/>
<dbReference type="Proteomes" id="UP000438429">
    <property type="component" value="Unassembled WGS sequence"/>
</dbReference>
<gene>
    <name evidence="2" type="ORF">F2P81_020193</name>
</gene>